<dbReference type="AlphaFoldDB" id="A0A6A5VVS9"/>
<keyword evidence="2" id="KW-1185">Reference proteome</keyword>
<dbReference type="Proteomes" id="UP000800036">
    <property type="component" value="Unassembled WGS sequence"/>
</dbReference>
<protein>
    <submittedName>
        <fullName evidence="1">Uncharacterized protein</fullName>
    </submittedName>
</protein>
<accession>A0A6A5VVS9</accession>
<evidence type="ECO:0000313" key="2">
    <source>
        <dbReference type="Proteomes" id="UP000800036"/>
    </source>
</evidence>
<dbReference type="EMBL" id="ML976657">
    <property type="protein sequence ID" value="KAF1979842.1"/>
    <property type="molecule type" value="Genomic_DNA"/>
</dbReference>
<name>A0A6A5VVS9_9PLEO</name>
<proteinExistence type="predicted"/>
<feature type="non-terminal residue" evidence="1">
    <location>
        <position position="1"/>
    </location>
</feature>
<sequence>IFLRKDYVVRNHIWEYVDPSLSHDEVSRLETEKPRRLELKEFHRPRIARGEVTILDLTDQELRRYKLWQKDYQDALAEWRQKEKALGNFTEQINRTIAL</sequence>
<evidence type="ECO:0000313" key="1">
    <source>
        <dbReference type="EMBL" id="KAF1979842.1"/>
    </source>
</evidence>
<organism evidence="1 2">
    <name type="scientific">Bimuria novae-zelandiae CBS 107.79</name>
    <dbReference type="NCBI Taxonomy" id="1447943"/>
    <lineage>
        <taxon>Eukaryota</taxon>
        <taxon>Fungi</taxon>
        <taxon>Dikarya</taxon>
        <taxon>Ascomycota</taxon>
        <taxon>Pezizomycotina</taxon>
        <taxon>Dothideomycetes</taxon>
        <taxon>Pleosporomycetidae</taxon>
        <taxon>Pleosporales</taxon>
        <taxon>Massarineae</taxon>
        <taxon>Didymosphaeriaceae</taxon>
        <taxon>Bimuria</taxon>
    </lineage>
</organism>
<reference evidence="1" key="1">
    <citation type="journal article" date="2020" name="Stud. Mycol.">
        <title>101 Dothideomycetes genomes: a test case for predicting lifestyles and emergence of pathogens.</title>
        <authorList>
            <person name="Haridas S."/>
            <person name="Albert R."/>
            <person name="Binder M."/>
            <person name="Bloem J."/>
            <person name="Labutti K."/>
            <person name="Salamov A."/>
            <person name="Andreopoulos B."/>
            <person name="Baker S."/>
            <person name="Barry K."/>
            <person name="Bills G."/>
            <person name="Bluhm B."/>
            <person name="Cannon C."/>
            <person name="Castanera R."/>
            <person name="Culley D."/>
            <person name="Daum C."/>
            <person name="Ezra D."/>
            <person name="Gonzalez J."/>
            <person name="Henrissat B."/>
            <person name="Kuo A."/>
            <person name="Liang C."/>
            <person name="Lipzen A."/>
            <person name="Lutzoni F."/>
            <person name="Magnuson J."/>
            <person name="Mondo S."/>
            <person name="Nolan M."/>
            <person name="Ohm R."/>
            <person name="Pangilinan J."/>
            <person name="Park H.-J."/>
            <person name="Ramirez L."/>
            <person name="Alfaro M."/>
            <person name="Sun H."/>
            <person name="Tritt A."/>
            <person name="Yoshinaga Y."/>
            <person name="Zwiers L.-H."/>
            <person name="Turgeon B."/>
            <person name="Goodwin S."/>
            <person name="Spatafora J."/>
            <person name="Crous P."/>
            <person name="Grigoriev I."/>
        </authorList>
    </citation>
    <scope>NUCLEOTIDE SEQUENCE</scope>
    <source>
        <strain evidence="1">CBS 107.79</strain>
    </source>
</reference>
<dbReference type="OrthoDB" id="3774940at2759"/>
<gene>
    <name evidence="1" type="ORF">BU23DRAFT_445835</name>
</gene>